<feature type="region of interest" description="Disordered" evidence="1">
    <location>
        <begin position="1"/>
        <end position="25"/>
    </location>
</feature>
<sequence length="88" mass="10209">MADEAAAGEEQKEEKKKKKAATTTKKAAKSIVKREKVVWKIFDANYKEVACFPYSEKDEAFAKLEERRQKKSNTTYFINEVKVPMEDE</sequence>
<evidence type="ECO:0000313" key="2">
    <source>
        <dbReference type="EMBL" id="GAX61711.1"/>
    </source>
</evidence>
<gene>
    <name evidence="2" type="ORF">SCALIN_C27_0106</name>
</gene>
<comment type="caution">
    <text evidence="2">The sequence shown here is derived from an EMBL/GenBank/DDBJ whole genome shotgun (WGS) entry which is preliminary data.</text>
</comment>
<keyword evidence="3" id="KW-1185">Reference proteome</keyword>
<name>A0A286U0W2_9BACT</name>
<evidence type="ECO:0000313" key="3">
    <source>
        <dbReference type="Proteomes" id="UP000218542"/>
    </source>
</evidence>
<proteinExistence type="predicted"/>
<dbReference type="EMBL" id="BAOS01000027">
    <property type="protein sequence ID" value="GAX61711.1"/>
    <property type="molecule type" value="Genomic_DNA"/>
</dbReference>
<organism evidence="2 3">
    <name type="scientific">Candidatus Scalindua japonica</name>
    <dbReference type="NCBI Taxonomy" id="1284222"/>
    <lineage>
        <taxon>Bacteria</taxon>
        <taxon>Pseudomonadati</taxon>
        <taxon>Planctomycetota</taxon>
        <taxon>Candidatus Brocadiia</taxon>
        <taxon>Candidatus Brocadiales</taxon>
        <taxon>Candidatus Scalinduaceae</taxon>
        <taxon>Candidatus Scalindua</taxon>
    </lineage>
</organism>
<protein>
    <submittedName>
        <fullName evidence="2">Na+/H+ and K+/H+ antiporter</fullName>
    </submittedName>
</protein>
<reference evidence="2 3" key="1">
    <citation type="journal article" date="2017" name="Environ. Microbiol. Rep.">
        <title>Genetic diversity of marine anaerobic ammonium-oxidizing bacteria as revealed by genomic and proteomic analyses of 'Candidatus Scalindua japonica'.</title>
        <authorList>
            <person name="Oshiki M."/>
            <person name="Mizuto K."/>
            <person name="Kimura Z."/>
            <person name="Kindaichi T."/>
            <person name="Satoh H."/>
            <person name="Okabe S."/>
        </authorList>
    </citation>
    <scope>NUCLEOTIDE SEQUENCE [LARGE SCALE GENOMIC DNA]</scope>
    <source>
        <strain evidence="3">husup-a2</strain>
    </source>
</reference>
<dbReference type="AlphaFoldDB" id="A0A286U0W2"/>
<dbReference type="Proteomes" id="UP000218542">
    <property type="component" value="Unassembled WGS sequence"/>
</dbReference>
<evidence type="ECO:0000256" key="1">
    <source>
        <dbReference type="SAM" id="MobiDB-lite"/>
    </source>
</evidence>
<accession>A0A286U0W2</accession>